<dbReference type="Gene3D" id="1.10.150.130">
    <property type="match status" value="1"/>
</dbReference>
<reference evidence="3 4" key="1">
    <citation type="submission" date="2019-07" db="EMBL/GenBank/DDBJ databases">
        <authorList>
            <person name="Grouzdev D.S."/>
        </authorList>
    </citation>
    <scope>NUCLEOTIDE SEQUENCE [LARGE SCALE GENOMIC DNA]</scope>
    <source>
        <strain evidence="3 4">3C</strain>
    </source>
</reference>
<dbReference type="InterPro" id="IPR013762">
    <property type="entry name" value="Integrase-like_cat_sf"/>
</dbReference>
<gene>
    <name evidence="3" type="ORF">FO470_04925</name>
</gene>
<dbReference type="SUPFAM" id="SSF56349">
    <property type="entry name" value="DNA breaking-rejoining enzymes"/>
    <property type="match status" value="1"/>
</dbReference>
<proteinExistence type="predicted"/>
<evidence type="ECO:0000313" key="4">
    <source>
        <dbReference type="Proteomes" id="UP000315321"/>
    </source>
</evidence>
<dbReference type="Gene3D" id="1.10.443.10">
    <property type="entry name" value="Intergrase catalytic core"/>
    <property type="match status" value="1"/>
</dbReference>
<keyword evidence="2" id="KW-0233">DNA recombination</keyword>
<evidence type="ECO:0000313" key="3">
    <source>
        <dbReference type="EMBL" id="TSJ64605.1"/>
    </source>
</evidence>
<dbReference type="EMBL" id="VMBP01000001">
    <property type="protein sequence ID" value="TSJ64605.1"/>
    <property type="molecule type" value="Genomic_DNA"/>
</dbReference>
<comment type="caution">
    <text evidence="3">The sequence shown here is derived from an EMBL/GenBank/DDBJ whole genome shotgun (WGS) entry which is preliminary data.</text>
</comment>
<dbReference type="Proteomes" id="UP000315321">
    <property type="component" value="Unassembled WGS sequence"/>
</dbReference>
<protein>
    <submittedName>
        <fullName evidence="3">Integrase</fullName>
    </submittedName>
</protein>
<evidence type="ECO:0000256" key="2">
    <source>
        <dbReference type="ARBA" id="ARBA00023172"/>
    </source>
</evidence>
<accession>A0ABY3DWQ7</accession>
<organism evidence="3 4">
    <name type="scientific">Ancylobacter moscoviensis</name>
    <dbReference type="NCBI Taxonomy" id="2597768"/>
    <lineage>
        <taxon>Bacteria</taxon>
        <taxon>Pseudomonadati</taxon>
        <taxon>Pseudomonadota</taxon>
        <taxon>Alphaproteobacteria</taxon>
        <taxon>Hyphomicrobiales</taxon>
        <taxon>Xanthobacteraceae</taxon>
        <taxon>Ancylobacter</taxon>
    </lineage>
</organism>
<sequence>MSERRLPTPGLKWRRRKAGPPAAYWIAPTEMVRKGFTPKSVPIHYDATDPHFMIGISDRCRALTSQMREFAAQPDNRPALRFDGTIGSLVDIYISDPESPFFRLKASTRIPYLHYSRLIIETIGARRITDCDGRDARRWFDAWSTGGKLAKANTCIAILKSALGFGIMCRHRGCPDLREIIGVMQFEKPAPRRSAPAAAHIVALRGAAHAEGHPAIALAVALQFETMQRLWDVAGHWLPLSDPEPSTVIRGRAKWVGPQWSNVSDSMILRWQPGKTSRTTGITIECDLKLCPMVMQEIARIPQEDRSGPLIRHPKGHPYPQRDFQRTFRTIATKAGWPASMWCRDIRAGGITDARASGVLLEDAAKAAGHSDTRTTARIYDRGTLEAHRRVAAARTKNNP</sequence>
<dbReference type="InterPro" id="IPR011010">
    <property type="entry name" value="DNA_brk_join_enz"/>
</dbReference>
<dbReference type="InterPro" id="IPR010998">
    <property type="entry name" value="Integrase_recombinase_N"/>
</dbReference>
<keyword evidence="1" id="KW-0238">DNA-binding</keyword>
<dbReference type="RefSeq" id="WP_144341760.1">
    <property type="nucleotide sequence ID" value="NZ_VMBP01000001.1"/>
</dbReference>
<evidence type="ECO:0000256" key="1">
    <source>
        <dbReference type="ARBA" id="ARBA00023125"/>
    </source>
</evidence>
<keyword evidence="4" id="KW-1185">Reference proteome</keyword>
<name>A0ABY3DWQ7_9HYPH</name>